<comment type="caution">
    <text evidence="1">The sequence shown here is derived from an EMBL/GenBank/DDBJ whole genome shotgun (WGS) entry which is preliminary data.</text>
</comment>
<dbReference type="AlphaFoldDB" id="A0A1X1PIH8"/>
<accession>A0A1X1PIH8</accession>
<evidence type="ECO:0000313" key="1">
    <source>
        <dbReference type="EMBL" id="ORT85869.1"/>
    </source>
</evidence>
<dbReference type="Proteomes" id="UP000193146">
    <property type="component" value="Unassembled WGS sequence"/>
</dbReference>
<name>A0A1X1PIH8_9BURK</name>
<keyword evidence="2" id="KW-1185">Reference proteome</keyword>
<sequence length="98" mass="10781">MPLIGAHMLTPFINRLTIAVHARSRAKRIESGQPKAARFAMPMRGDDNASHDGAYLASGYFFDKTAWVIGTEYDNPISAPWAIRPNRSGGRCMSIVCT</sequence>
<dbReference type="EMBL" id="NBYX01000006">
    <property type="protein sequence ID" value="ORT85869.1"/>
    <property type="molecule type" value="Genomic_DNA"/>
</dbReference>
<gene>
    <name evidence="1" type="ORF">B7G54_15100</name>
</gene>
<protein>
    <submittedName>
        <fullName evidence="1">Uncharacterized protein</fullName>
    </submittedName>
</protein>
<evidence type="ECO:0000313" key="2">
    <source>
        <dbReference type="Proteomes" id="UP000193146"/>
    </source>
</evidence>
<reference evidence="1 2" key="1">
    <citation type="submission" date="2017-04" db="EMBL/GenBank/DDBJ databases">
        <title>Burkholderia puraquae sp. nov., a novel Burkholderia cepacia complex species from hospital setting samples.</title>
        <authorList>
            <person name="Martina P."/>
            <person name="Leguizamon M."/>
            <person name="Prieto C."/>
            <person name="Sousa S."/>
            <person name="Montanaro P."/>
            <person name="Draghi W."/>
            <person name="Staembler M."/>
            <person name="Bettiol M."/>
            <person name="Figoli C."/>
            <person name="Palau J."/>
            <person name="Alvarez F."/>
            <person name="Benetti S."/>
            <person name="Anchat E."/>
            <person name="Vescina C."/>
            <person name="Ferreras J."/>
            <person name="Lasch P."/>
            <person name="Lagares A."/>
            <person name="Zorreguieta A."/>
            <person name="Yantorno O."/>
            <person name="Bosch A."/>
        </authorList>
    </citation>
    <scope>NUCLEOTIDE SEQUENCE [LARGE SCALE GENOMIC DNA]</scope>
    <source>
        <strain evidence="1 2">CAMPA 1040</strain>
    </source>
</reference>
<proteinExistence type="predicted"/>
<organism evidence="1 2">
    <name type="scientific">Burkholderia puraquae</name>
    <dbReference type="NCBI Taxonomy" id="1904757"/>
    <lineage>
        <taxon>Bacteria</taxon>
        <taxon>Pseudomonadati</taxon>
        <taxon>Pseudomonadota</taxon>
        <taxon>Betaproteobacteria</taxon>
        <taxon>Burkholderiales</taxon>
        <taxon>Burkholderiaceae</taxon>
        <taxon>Burkholderia</taxon>
        <taxon>Burkholderia cepacia complex</taxon>
    </lineage>
</organism>